<comment type="caution">
    <text evidence="9">Lacks conserved residue(s) required for the propagation of feature annotation.</text>
</comment>
<feature type="compositionally biased region" description="Basic and acidic residues" evidence="11">
    <location>
        <begin position="22"/>
        <end position="31"/>
    </location>
</feature>
<dbReference type="InterPro" id="IPR030390">
    <property type="entry name" value="MeTrfase_TrmA_AS"/>
</dbReference>
<dbReference type="PANTHER" id="PTHR45904:SF2">
    <property type="entry name" value="TRNA (URACIL-5-)-METHYLTRANSFERASE HOMOLOG A"/>
    <property type="match status" value="1"/>
</dbReference>
<keyword evidence="4 8" id="KW-0479">Metal-binding</keyword>
<dbReference type="PANTHER" id="PTHR45904">
    <property type="entry name" value="TRNA (URACIL-5-)-METHYLTRANSFERASE"/>
    <property type="match status" value="1"/>
</dbReference>
<dbReference type="SUPFAM" id="SSF54928">
    <property type="entry name" value="RNA-binding domain, RBD"/>
    <property type="match status" value="1"/>
</dbReference>
<dbReference type="InterPro" id="IPR045850">
    <property type="entry name" value="TRM2_met"/>
</dbReference>
<keyword evidence="14" id="KW-1185">Reference proteome</keyword>
<evidence type="ECO:0000256" key="7">
    <source>
        <dbReference type="ARBA" id="ARBA00023125"/>
    </source>
</evidence>
<feature type="zinc finger region" description="C3H1-type" evidence="8">
    <location>
        <begin position="51"/>
        <end position="84"/>
    </location>
</feature>
<comment type="similarity">
    <text evidence="9">Belongs to the class I-like SAM-binding methyltransferase superfamily. RNA M5U methyltransferase family.</text>
</comment>
<dbReference type="STRING" id="39946.B8AU79"/>
<dbReference type="Proteomes" id="UP000007015">
    <property type="component" value="Chromosome 4"/>
</dbReference>
<feature type="compositionally biased region" description="Polar residues" evidence="11">
    <location>
        <begin position="227"/>
        <end position="236"/>
    </location>
</feature>
<proteinExistence type="inferred from homology"/>
<dbReference type="Gene3D" id="3.40.50.150">
    <property type="entry name" value="Vaccinia Virus protein VP39"/>
    <property type="match status" value="1"/>
</dbReference>
<name>B8AU79_ORYSI</name>
<keyword evidence="6 8" id="KW-0862">Zinc</keyword>
<dbReference type="InterPro" id="IPR036855">
    <property type="entry name" value="Znf_CCCH_sf"/>
</dbReference>
<keyword evidence="7" id="KW-0238">DNA-binding</keyword>
<dbReference type="OMA" id="NRGWRTM"/>
<dbReference type="InterPro" id="IPR025714">
    <property type="entry name" value="Methyltranfer_dom"/>
</dbReference>
<evidence type="ECO:0000256" key="3">
    <source>
        <dbReference type="ARBA" id="ARBA00022691"/>
    </source>
</evidence>
<dbReference type="HOGENOM" id="CLU_014689_4_1_1"/>
<feature type="region of interest" description="Disordered" evidence="11">
    <location>
        <begin position="67"/>
        <end position="98"/>
    </location>
</feature>
<reference evidence="13 14" key="1">
    <citation type="journal article" date="2005" name="PLoS Biol.">
        <title>The genomes of Oryza sativa: a history of duplications.</title>
        <authorList>
            <person name="Yu J."/>
            <person name="Wang J."/>
            <person name="Lin W."/>
            <person name="Li S."/>
            <person name="Li H."/>
            <person name="Zhou J."/>
            <person name="Ni P."/>
            <person name="Dong W."/>
            <person name="Hu S."/>
            <person name="Zeng C."/>
            <person name="Zhang J."/>
            <person name="Zhang Y."/>
            <person name="Li R."/>
            <person name="Xu Z."/>
            <person name="Li S."/>
            <person name="Li X."/>
            <person name="Zheng H."/>
            <person name="Cong L."/>
            <person name="Lin L."/>
            <person name="Yin J."/>
            <person name="Geng J."/>
            <person name="Li G."/>
            <person name="Shi J."/>
            <person name="Liu J."/>
            <person name="Lv H."/>
            <person name="Li J."/>
            <person name="Wang J."/>
            <person name="Deng Y."/>
            <person name="Ran L."/>
            <person name="Shi X."/>
            <person name="Wang X."/>
            <person name="Wu Q."/>
            <person name="Li C."/>
            <person name="Ren X."/>
            <person name="Wang J."/>
            <person name="Wang X."/>
            <person name="Li D."/>
            <person name="Liu D."/>
            <person name="Zhang X."/>
            <person name="Ji Z."/>
            <person name="Zhao W."/>
            <person name="Sun Y."/>
            <person name="Zhang Z."/>
            <person name="Bao J."/>
            <person name="Han Y."/>
            <person name="Dong L."/>
            <person name="Ji J."/>
            <person name="Chen P."/>
            <person name="Wu S."/>
            <person name="Liu J."/>
            <person name="Xiao Y."/>
            <person name="Bu D."/>
            <person name="Tan J."/>
            <person name="Yang L."/>
            <person name="Ye C."/>
            <person name="Zhang J."/>
            <person name="Xu J."/>
            <person name="Zhou Y."/>
            <person name="Yu Y."/>
            <person name="Zhang B."/>
            <person name="Zhuang S."/>
            <person name="Wei H."/>
            <person name="Liu B."/>
            <person name="Lei M."/>
            <person name="Yu H."/>
            <person name="Li Y."/>
            <person name="Xu H."/>
            <person name="Wei S."/>
            <person name="He X."/>
            <person name="Fang L."/>
            <person name="Zhang Z."/>
            <person name="Zhang Y."/>
            <person name="Huang X."/>
            <person name="Su Z."/>
            <person name="Tong W."/>
            <person name="Li J."/>
            <person name="Tong Z."/>
            <person name="Li S."/>
            <person name="Ye J."/>
            <person name="Wang L."/>
            <person name="Fang L."/>
            <person name="Lei T."/>
            <person name="Chen C."/>
            <person name="Chen H."/>
            <person name="Xu Z."/>
            <person name="Li H."/>
            <person name="Huang H."/>
            <person name="Zhang F."/>
            <person name="Xu H."/>
            <person name="Li N."/>
            <person name="Zhao C."/>
            <person name="Li S."/>
            <person name="Dong L."/>
            <person name="Huang Y."/>
            <person name="Li L."/>
            <person name="Xi Y."/>
            <person name="Qi Q."/>
            <person name="Li W."/>
            <person name="Zhang B."/>
            <person name="Hu W."/>
            <person name="Zhang Y."/>
            <person name="Tian X."/>
            <person name="Jiao Y."/>
            <person name="Liang X."/>
            <person name="Jin J."/>
            <person name="Gao L."/>
            <person name="Zheng W."/>
            <person name="Hao B."/>
            <person name="Liu S."/>
            <person name="Wang W."/>
            <person name="Yuan L."/>
            <person name="Cao M."/>
            <person name="McDermott J."/>
            <person name="Samudrala R."/>
            <person name="Wang J."/>
            <person name="Wong G.K."/>
            <person name="Yang H."/>
        </authorList>
    </citation>
    <scope>NUCLEOTIDE SEQUENCE [LARGE SCALE GENOMIC DNA]</scope>
    <source>
        <strain evidence="14">cv. 93-11</strain>
    </source>
</reference>
<evidence type="ECO:0000256" key="10">
    <source>
        <dbReference type="PROSITE-ProRule" id="PRU10015"/>
    </source>
</evidence>
<dbReference type="PROSITE" id="PS50103">
    <property type="entry name" value="ZF_C3H1"/>
    <property type="match status" value="1"/>
</dbReference>
<evidence type="ECO:0000256" key="9">
    <source>
        <dbReference type="PROSITE-ProRule" id="PRU01024"/>
    </source>
</evidence>
<dbReference type="GO" id="GO:0008270">
    <property type="term" value="F:zinc ion binding"/>
    <property type="evidence" value="ECO:0007669"/>
    <property type="project" value="UniProtKB-KW"/>
</dbReference>
<dbReference type="SUPFAM" id="SSF53335">
    <property type="entry name" value="S-adenosyl-L-methionine-dependent methyltransferases"/>
    <property type="match status" value="1"/>
</dbReference>
<dbReference type="CDD" id="cd02440">
    <property type="entry name" value="AdoMet_MTases"/>
    <property type="match status" value="1"/>
</dbReference>
<feature type="compositionally biased region" description="Low complexity" evidence="11">
    <location>
        <begin position="609"/>
        <end position="619"/>
    </location>
</feature>
<dbReference type="GO" id="GO:0000976">
    <property type="term" value="F:transcription cis-regulatory region binding"/>
    <property type="evidence" value="ECO:0007669"/>
    <property type="project" value="EnsemblPlants"/>
</dbReference>
<protein>
    <recommendedName>
        <fullName evidence="12">C3H1-type domain-containing protein</fullName>
    </recommendedName>
</protein>
<evidence type="ECO:0000256" key="5">
    <source>
        <dbReference type="ARBA" id="ARBA00022771"/>
    </source>
</evidence>
<organism evidence="13 14">
    <name type="scientific">Oryza sativa subsp. indica</name>
    <name type="common">Rice</name>
    <dbReference type="NCBI Taxonomy" id="39946"/>
    <lineage>
        <taxon>Eukaryota</taxon>
        <taxon>Viridiplantae</taxon>
        <taxon>Streptophyta</taxon>
        <taxon>Embryophyta</taxon>
        <taxon>Tracheophyta</taxon>
        <taxon>Spermatophyta</taxon>
        <taxon>Magnoliopsida</taxon>
        <taxon>Liliopsida</taxon>
        <taxon>Poales</taxon>
        <taxon>Poaceae</taxon>
        <taxon>BOP clade</taxon>
        <taxon>Oryzoideae</taxon>
        <taxon>Oryzeae</taxon>
        <taxon>Oryzinae</taxon>
        <taxon>Oryza</taxon>
        <taxon>Oryza sativa</taxon>
    </lineage>
</organism>
<dbReference type="PROSITE" id="PS01230">
    <property type="entry name" value="TRMA_1"/>
    <property type="match status" value="1"/>
</dbReference>
<keyword evidence="5 8" id="KW-0863">Zinc-finger</keyword>
<evidence type="ECO:0000256" key="6">
    <source>
        <dbReference type="ARBA" id="ARBA00022833"/>
    </source>
</evidence>
<feature type="domain" description="C3H1-type" evidence="12">
    <location>
        <begin position="51"/>
        <end position="84"/>
    </location>
</feature>
<feature type="region of interest" description="Disordered" evidence="11">
    <location>
        <begin position="564"/>
        <end position="639"/>
    </location>
</feature>
<feature type="binding site" evidence="9">
    <location>
        <position position="518"/>
    </location>
    <ligand>
        <name>S-adenosyl-L-methionine</name>
        <dbReference type="ChEBI" id="CHEBI:59789"/>
    </ligand>
</feature>
<feature type="binding site" evidence="9">
    <location>
        <position position="468"/>
    </location>
    <ligand>
        <name>S-adenosyl-L-methionine</name>
        <dbReference type="ChEBI" id="CHEBI:59789"/>
    </ligand>
</feature>
<dbReference type="InterPro" id="IPR010280">
    <property type="entry name" value="U5_MeTrfase_fam"/>
</dbReference>
<dbReference type="InterPro" id="IPR012677">
    <property type="entry name" value="Nucleotide-bd_a/b_plait_sf"/>
</dbReference>
<keyword evidence="3 9" id="KW-0949">S-adenosyl-L-methionine</keyword>
<feature type="active site" description="Nucleophile" evidence="9">
    <location>
        <position position="729"/>
    </location>
</feature>
<feature type="compositionally biased region" description="Basic and acidic residues" evidence="11">
    <location>
        <begin position="75"/>
        <end position="98"/>
    </location>
</feature>
<keyword evidence="1 9" id="KW-0489">Methyltransferase</keyword>
<sequence length="805" mass="87175">MEMEMEDNKAPSPPSPMESDVAEEKRKREDDASSSAVLAAANNTGGAQHPMWKTSLCSFFRRRAASSADGCSHGDSCRYAHSEEELRPRPDGTWDPTSDRAKKLRKVAADEVEEEVVTIDDKALDKCLVGLPRGWANDRLKTFLQDKARTNYSSILPPALLLGISYATAKKKKGMTVGFVTFENIEQLKNAIEVLTENQSGGKEIKIADANRRSHQKLHTEKPVSDNGVTTENGTSVDVPPGETSAPEAAISNKKSVRDAVTPLAHMSYNDQLEHKNNSVAQILKRLTRNARKACPTGIPLPDWVFKSKEIGGLPCKLEGILESPVINGYRNKCEFSVGFSLEGKKTVREGRCRAQAVAQNAETQISEVMLIVQVCSTGVDDAVMKDEFDKLTVALQQGAATCSPPLPLTTIVVQDHKGISNAAPADCPLIPLLVPKVDQSEGTVDKTRIHDHIGNLWFSISPTAFFQVNTLAAERLYTLAGDWANLNSGTLLFDVCCGTGTIGLTLAHRVGMVVGIEMNESAVSDAERNALINGVSNCRFVCGKAEDVMGSLLTEYLGSPQQDIPVSEGAVSGTVKDEEVIDSSKNSGENLDSSMQKNDNGKSQQLGDAPADSSSSAIDEIKGNSNDRVGNGLEGSHDEYNEVAGEDIHGEASLINESVDLKVSDCLEDRKTSDDGSSISNNDVTAATACQFEDIVAIVDPPRVGLHPTVIKALRTHPRIRRLVYISCNPDSLVANAIELCTPSSEKQEKNKGNRGWRTMSSAGLARQRTKSMPNSEPFVPKRAMAVDLFPHTSHCEMVMLFER</sequence>
<feature type="region of interest" description="Disordered" evidence="11">
    <location>
        <begin position="746"/>
        <end position="779"/>
    </location>
</feature>
<feature type="region of interest" description="Disordered" evidence="11">
    <location>
        <begin position="1"/>
        <end position="47"/>
    </location>
</feature>
<feature type="active site" evidence="10">
    <location>
        <position position="729"/>
    </location>
</feature>
<accession>B8AU79</accession>
<evidence type="ECO:0000313" key="14">
    <source>
        <dbReference type="Proteomes" id="UP000007015"/>
    </source>
</evidence>
<dbReference type="InterPro" id="IPR029063">
    <property type="entry name" value="SAM-dependent_MTases_sf"/>
</dbReference>
<feature type="compositionally biased region" description="Polar residues" evidence="11">
    <location>
        <begin position="584"/>
        <end position="607"/>
    </location>
</feature>
<evidence type="ECO:0000256" key="1">
    <source>
        <dbReference type="ARBA" id="ARBA00022603"/>
    </source>
</evidence>
<dbReference type="AlphaFoldDB" id="B8AU79"/>
<dbReference type="GO" id="GO:0032259">
    <property type="term" value="P:methylation"/>
    <property type="evidence" value="ECO:0007669"/>
    <property type="project" value="UniProtKB-KW"/>
</dbReference>
<dbReference type="GO" id="GO:0006396">
    <property type="term" value="P:RNA processing"/>
    <property type="evidence" value="ECO:0007669"/>
    <property type="project" value="InterPro"/>
</dbReference>
<keyword evidence="2 9" id="KW-0808">Transferase</keyword>
<evidence type="ECO:0000313" key="13">
    <source>
        <dbReference type="EMBL" id="EEC76628.1"/>
    </source>
</evidence>
<dbReference type="Gene3D" id="3.30.70.330">
    <property type="match status" value="1"/>
</dbReference>
<evidence type="ECO:0000256" key="4">
    <source>
        <dbReference type="ARBA" id="ARBA00022723"/>
    </source>
</evidence>
<dbReference type="Pfam" id="PF13847">
    <property type="entry name" value="Methyltransf_31"/>
    <property type="match status" value="1"/>
</dbReference>
<dbReference type="SUPFAM" id="SSF90229">
    <property type="entry name" value="CCCH zinc finger"/>
    <property type="match status" value="1"/>
</dbReference>
<evidence type="ECO:0000256" key="8">
    <source>
        <dbReference type="PROSITE-ProRule" id="PRU00723"/>
    </source>
</evidence>
<feature type="compositionally biased region" description="Basic and acidic residues" evidence="11">
    <location>
        <begin position="212"/>
        <end position="224"/>
    </location>
</feature>
<dbReference type="Pfam" id="PF05958">
    <property type="entry name" value="tRNA_U5-meth_tr"/>
    <property type="match status" value="1"/>
</dbReference>
<dbReference type="Gramene" id="BGIOSGA015754-TA">
    <property type="protein sequence ID" value="BGIOSGA015754-PA"/>
    <property type="gene ID" value="BGIOSGA015754"/>
</dbReference>
<feature type="region of interest" description="Disordered" evidence="11">
    <location>
        <begin position="212"/>
        <end position="255"/>
    </location>
</feature>
<evidence type="ECO:0000256" key="2">
    <source>
        <dbReference type="ARBA" id="ARBA00022679"/>
    </source>
</evidence>
<dbReference type="EMBL" id="CM000129">
    <property type="protein sequence ID" value="EEC76628.1"/>
    <property type="molecule type" value="Genomic_DNA"/>
</dbReference>
<gene>
    <name evidence="13" type="ORF">OsI_14559</name>
</gene>
<dbReference type="InterPro" id="IPR035979">
    <property type="entry name" value="RBD_domain_sf"/>
</dbReference>
<dbReference type="PROSITE" id="PS51687">
    <property type="entry name" value="SAM_MT_RNA_M5U"/>
    <property type="match status" value="1"/>
</dbReference>
<dbReference type="InterPro" id="IPR000571">
    <property type="entry name" value="Znf_CCCH"/>
</dbReference>
<dbReference type="Gene3D" id="4.10.1000.10">
    <property type="entry name" value="Zinc finger, CCCH-type"/>
    <property type="match status" value="1"/>
</dbReference>
<feature type="binding site" evidence="9">
    <location>
        <position position="701"/>
    </location>
    <ligand>
        <name>S-adenosyl-L-methionine</name>
        <dbReference type="ChEBI" id="CHEBI:59789"/>
    </ligand>
</feature>
<dbReference type="GO" id="GO:0008173">
    <property type="term" value="F:RNA methyltransferase activity"/>
    <property type="evidence" value="ECO:0007669"/>
    <property type="project" value="EnsemblPlants"/>
</dbReference>
<dbReference type="GO" id="GO:0003723">
    <property type="term" value="F:RNA binding"/>
    <property type="evidence" value="ECO:0007669"/>
    <property type="project" value="TreeGrafter"/>
</dbReference>
<evidence type="ECO:0000256" key="11">
    <source>
        <dbReference type="SAM" id="MobiDB-lite"/>
    </source>
</evidence>
<evidence type="ECO:0000259" key="12">
    <source>
        <dbReference type="PROSITE" id="PS50103"/>
    </source>
</evidence>